<protein>
    <submittedName>
        <fullName evidence="1">Uncharacterized protein</fullName>
    </submittedName>
</protein>
<dbReference type="EMBL" id="BLJN01000008">
    <property type="protein sequence ID" value="GFE84223.1"/>
    <property type="molecule type" value="Genomic_DNA"/>
</dbReference>
<evidence type="ECO:0000313" key="2">
    <source>
        <dbReference type="Proteomes" id="UP000445000"/>
    </source>
</evidence>
<gene>
    <name evidence="1" type="ORF">GCM10011487_62230</name>
</gene>
<evidence type="ECO:0000313" key="1">
    <source>
        <dbReference type="EMBL" id="GFE84223.1"/>
    </source>
</evidence>
<sequence>MALSARESPVGEDLNYYGEVSIQFCGGGAPLLLSISDGAFRRLHEELQEDLAFVMVQSLANQTVVIRSGAIADLYFSSEAYDDCGPEGEVFRDYPDHVSIQMPDTRDWEIVEALAADGIGLEDFDPVDVQRVTERVMITDEQYEKLVADGRIKPEDLESEREKNQKETDLIFALANRTTYQLSSGNRRSVYVDGPERLYRAFSELIDLDGGQSADGMIVLAAEGWHRTIVINKRALDYVMLPTHQYIQGKTEANSEDLEALEAAATPARTRLRGVLQRAPDDP</sequence>
<proteinExistence type="predicted"/>
<name>A0A829YN32_9GAMM</name>
<accession>A0A829YN32</accession>
<reference evidence="2" key="1">
    <citation type="submission" date="2020-01" db="EMBL/GenBank/DDBJ databases">
        <title>'Steroidobacter agaridevorans' sp. nov., agar-degrading bacteria isolated from rhizosphere soils.</title>
        <authorList>
            <person name="Ikenaga M."/>
            <person name="Kataoka M."/>
            <person name="Murouchi A."/>
            <person name="Katsuragi S."/>
            <person name="Sakai M."/>
        </authorList>
    </citation>
    <scope>NUCLEOTIDE SEQUENCE [LARGE SCALE GENOMIC DNA]</scope>
    <source>
        <strain evidence="2">YU21-B</strain>
    </source>
</reference>
<dbReference type="Proteomes" id="UP000445000">
    <property type="component" value="Unassembled WGS sequence"/>
</dbReference>
<comment type="caution">
    <text evidence="1">The sequence shown here is derived from an EMBL/GenBank/DDBJ whole genome shotgun (WGS) entry which is preliminary data.</text>
</comment>
<dbReference type="AlphaFoldDB" id="A0A829YN32"/>
<keyword evidence="2" id="KW-1185">Reference proteome</keyword>
<dbReference type="RefSeq" id="WP_161815823.1">
    <property type="nucleotide sequence ID" value="NZ_BLJO01000002.1"/>
</dbReference>
<organism evidence="1 2">
    <name type="scientific">Steroidobacter agaridevorans</name>
    <dbReference type="NCBI Taxonomy" id="2695856"/>
    <lineage>
        <taxon>Bacteria</taxon>
        <taxon>Pseudomonadati</taxon>
        <taxon>Pseudomonadota</taxon>
        <taxon>Gammaproteobacteria</taxon>
        <taxon>Steroidobacterales</taxon>
        <taxon>Steroidobacteraceae</taxon>
        <taxon>Steroidobacter</taxon>
    </lineage>
</organism>